<reference evidence="3 4" key="1">
    <citation type="journal article" date="2016" name="Nat. Commun.">
        <title>Thousands of microbial genomes shed light on interconnected biogeochemical processes in an aquifer system.</title>
        <authorList>
            <person name="Anantharaman K."/>
            <person name="Brown C.T."/>
            <person name="Hug L.A."/>
            <person name="Sharon I."/>
            <person name="Castelle C.J."/>
            <person name="Probst A.J."/>
            <person name="Thomas B.C."/>
            <person name="Singh A."/>
            <person name="Wilkins M.J."/>
            <person name="Karaoz U."/>
            <person name="Brodie E.L."/>
            <person name="Williams K.H."/>
            <person name="Hubbard S.S."/>
            <person name="Banfield J.F."/>
        </authorList>
    </citation>
    <scope>NUCLEOTIDE SEQUENCE [LARGE SCALE GENOMIC DNA]</scope>
</reference>
<keyword evidence="1" id="KW-0812">Transmembrane</keyword>
<gene>
    <name evidence="3" type="ORF">A2898_00820</name>
</gene>
<keyword evidence="1" id="KW-1133">Transmembrane helix</keyword>
<dbReference type="EMBL" id="MHKE01000007">
    <property type="protein sequence ID" value="OGY84519.1"/>
    <property type="molecule type" value="Genomic_DNA"/>
</dbReference>
<dbReference type="InterPro" id="IPR031621">
    <property type="entry name" value="HisKA_7TM"/>
</dbReference>
<accession>A0A1G2B7C5</accession>
<proteinExistence type="predicted"/>
<feature type="transmembrane region" description="Helical" evidence="1">
    <location>
        <begin position="6"/>
        <end position="24"/>
    </location>
</feature>
<dbReference type="AlphaFoldDB" id="A0A1G2B7C5"/>
<evidence type="ECO:0000313" key="4">
    <source>
        <dbReference type="Proteomes" id="UP000179164"/>
    </source>
</evidence>
<feature type="transmembrane region" description="Helical" evidence="1">
    <location>
        <begin position="87"/>
        <end position="108"/>
    </location>
</feature>
<feature type="transmembrane region" description="Helical" evidence="1">
    <location>
        <begin position="196"/>
        <end position="214"/>
    </location>
</feature>
<evidence type="ECO:0000256" key="1">
    <source>
        <dbReference type="SAM" id="Phobius"/>
    </source>
</evidence>
<feature type="transmembrane region" description="Helical" evidence="1">
    <location>
        <begin position="258"/>
        <end position="275"/>
    </location>
</feature>
<evidence type="ECO:0000313" key="3">
    <source>
        <dbReference type="EMBL" id="OGY84519.1"/>
    </source>
</evidence>
<dbReference type="Proteomes" id="UP000179164">
    <property type="component" value="Unassembled WGS sequence"/>
</dbReference>
<evidence type="ECO:0000259" key="2">
    <source>
        <dbReference type="Pfam" id="PF16927"/>
    </source>
</evidence>
<dbReference type="STRING" id="1798543.A2898_00820"/>
<feature type="domain" description="Histidine kinase N-terminal 7TM region" evidence="2">
    <location>
        <begin position="5"/>
        <end position="217"/>
    </location>
</feature>
<feature type="transmembrane region" description="Helical" evidence="1">
    <location>
        <begin position="31"/>
        <end position="51"/>
    </location>
</feature>
<feature type="transmembrane region" description="Helical" evidence="1">
    <location>
        <begin position="128"/>
        <end position="151"/>
    </location>
</feature>
<feature type="transmembrane region" description="Helical" evidence="1">
    <location>
        <begin position="57"/>
        <end position="75"/>
    </location>
</feature>
<organism evidence="3 4">
    <name type="scientific">Candidatus Kerfeldbacteria bacterium RIFCSPLOWO2_01_FULL_48_11</name>
    <dbReference type="NCBI Taxonomy" id="1798543"/>
    <lineage>
        <taxon>Bacteria</taxon>
        <taxon>Candidatus Kerfeldiibacteriota</taxon>
    </lineage>
</organism>
<feature type="transmembrane region" description="Helical" evidence="1">
    <location>
        <begin position="163"/>
        <end position="190"/>
    </location>
</feature>
<comment type="caution">
    <text evidence="3">The sequence shown here is derived from an EMBL/GenBank/DDBJ whole genome shotgun (WGS) entry which is preliminary data.</text>
</comment>
<protein>
    <recommendedName>
        <fullName evidence="2">Histidine kinase N-terminal 7TM region domain-containing protein</fullName>
    </recommendedName>
</protein>
<dbReference type="Pfam" id="PF16927">
    <property type="entry name" value="HisKA_7TM"/>
    <property type="match status" value="1"/>
</dbReference>
<sequence length="465" mass="53521">MQVFLLIAILFNLILGVSIFLRARNEIQLKFSYLVFLIIVWVGINFILYWYPSYPYVNISYTVGAILIWMIFYWLSLFSRVYVKPWIHVLAIFGTIISISVSLIPVRFLGVVVSPSALGAQIERGDLYIVYSLVSIAIFLGGLYFLTRGFMGSKGIERLQYRYVLLGFSIPIFIVTLFDFILPFYGYLWVVNLDSMTSLVFAGFIGYAITRYRFFDIAVVVRRGVIKFVTFVIVFGSYIYLVILIQKLLSRSDQKFENMSLIIAVLLVAVTAEPFRKWVYKIMDRMFLQREHQRDEALMRLDMLARSSAHMAEILDKTRNELAQLLPDYQVVLITKLHTGDTFQDSTGGIVLPGNSPVSAFFSDYQRALIIDEIPHRLGMYSEARVRLLEASRKYFSQNHIKAVIPFGTEERIVAMILIRSTSLMKVLFIDQIDVLKKIHSICNTALINAELYHQALERAVRNAL</sequence>
<keyword evidence="1" id="KW-0472">Membrane</keyword>
<feature type="transmembrane region" description="Helical" evidence="1">
    <location>
        <begin position="226"/>
        <end position="246"/>
    </location>
</feature>
<name>A0A1G2B7C5_9BACT</name>